<dbReference type="EMBL" id="BSUK01000001">
    <property type="protein sequence ID" value="GMA22796.1"/>
    <property type="molecule type" value="Genomic_DNA"/>
</dbReference>
<dbReference type="CDD" id="cd00060">
    <property type="entry name" value="FHA"/>
    <property type="match status" value="1"/>
</dbReference>
<keyword evidence="1" id="KW-0597">Phosphoprotein</keyword>
<evidence type="ECO:0000256" key="2">
    <source>
        <dbReference type="SAM" id="MobiDB-lite"/>
    </source>
</evidence>
<dbReference type="InterPro" id="IPR000253">
    <property type="entry name" value="FHA_dom"/>
</dbReference>
<feature type="region of interest" description="Disordered" evidence="2">
    <location>
        <begin position="147"/>
        <end position="170"/>
    </location>
</feature>
<protein>
    <recommendedName>
        <fullName evidence="3">FHA domain-containing protein</fullName>
    </recommendedName>
</protein>
<dbReference type="Gene3D" id="2.60.200.20">
    <property type="match status" value="1"/>
</dbReference>
<feature type="domain" description="FHA" evidence="3">
    <location>
        <begin position="235"/>
        <end position="295"/>
    </location>
</feature>
<comment type="caution">
    <text evidence="4">The sequence shown here is derived from an EMBL/GenBank/DDBJ whole genome shotgun (WGS) entry which is preliminary data.</text>
</comment>
<keyword evidence="5" id="KW-1185">Reference proteome</keyword>
<name>A0ABQ6HWE3_9MICO</name>
<evidence type="ECO:0000313" key="4">
    <source>
        <dbReference type="EMBL" id="GMA22796.1"/>
    </source>
</evidence>
<organism evidence="4 5">
    <name type="scientific">Luteimicrobium album</name>
    <dbReference type="NCBI Taxonomy" id="1054550"/>
    <lineage>
        <taxon>Bacteria</taxon>
        <taxon>Bacillati</taxon>
        <taxon>Actinomycetota</taxon>
        <taxon>Actinomycetes</taxon>
        <taxon>Micrococcales</taxon>
        <taxon>Luteimicrobium</taxon>
    </lineage>
</organism>
<dbReference type="Pfam" id="PF00498">
    <property type="entry name" value="FHA"/>
    <property type="match status" value="1"/>
</dbReference>
<reference evidence="5" key="1">
    <citation type="journal article" date="2019" name="Int. J. Syst. Evol. Microbiol.">
        <title>The Global Catalogue of Microorganisms (GCM) 10K type strain sequencing project: providing services to taxonomists for standard genome sequencing and annotation.</title>
        <authorList>
            <consortium name="The Broad Institute Genomics Platform"/>
            <consortium name="The Broad Institute Genome Sequencing Center for Infectious Disease"/>
            <person name="Wu L."/>
            <person name="Ma J."/>
        </authorList>
    </citation>
    <scope>NUCLEOTIDE SEQUENCE [LARGE SCALE GENOMIC DNA]</scope>
    <source>
        <strain evidence="5">NBRC 106348</strain>
    </source>
</reference>
<evidence type="ECO:0000313" key="5">
    <source>
        <dbReference type="Proteomes" id="UP001157091"/>
    </source>
</evidence>
<sequence>MPSELTLAPMETIAPGANVPDAPATDAVGPAEVDGPGTAEPPAEDAGDDYQSLWETTIHRSVEEAAVRIDEAEESGEGAPSTGAEPSPGGLVSGVPQDLPSASAPVDPDGPDGFDHDGHTVMGSSVSDLRAVAAAAAAQLAASSELPAFSAPPAPPAPSGPPAAAPGEQPVAGPQLVARLCVSGHANPPSRERCAVCGLALSGETRAVARPALGRVRVTIGEGGEPQVLPLDRPLVVGRRPRSPKGANQGGEGALHRIVTVPSPQQDISRSHVEVRLEGWNVLAVDLNTTNGTTLLRPGQTPLRMHPGDPLLVVSGDVVDLGDGVALAFEDVP</sequence>
<gene>
    <name evidence="4" type="ORF">GCM10025864_05550</name>
</gene>
<accession>A0ABQ6HWE3</accession>
<dbReference type="InterPro" id="IPR008984">
    <property type="entry name" value="SMAD_FHA_dom_sf"/>
</dbReference>
<evidence type="ECO:0000256" key="1">
    <source>
        <dbReference type="ARBA" id="ARBA00022553"/>
    </source>
</evidence>
<dbReference type="PROSITE" id="PS50006">
    <property type="entry name" value="FHA_DOMAIN"/>
    <property type="match status" value="1"/>
</dbReference>
<evidence type="ECO:0000259" key="3">
    <source>
        <dbReference type="PROSITE" id="PS50006"/>
    </source>
</evidence>
<feature type="region of interest" description="Disordered" evidence="2">
    <location>
        <begin position="1"/>
        <end position="49"/>
    </location>
</feature>
<proteinExistence type="predicted"/>
<dbReference type="Proteomes" id="UP001157091">
    <property type="component" value="Unassembled WGS sequence"/>
</dbReference>
<dbReference type="SUPFAM" id="SSF49879">
    <property type="entry name" value="SMAD/FHA domain"/>
    <property type="match status" value="1"/>
</dbReference>
<feature type="compositionally biased region" description="Pro residues" evidence="2">
    <location>
        <begin position="150"/>
        <end position="164"/>
    </location>
</feature>
<feature type="region of interest" description="Disordered" evidence="2">
    <location>
        <begin position="65"/>
        <end position="122"/>
    </location>
</feature>